<dbReference type="EMBL" id="JARKHS020020442">
    <property type="protein sequence ID" value="KAK8770882.1"/>
    <property type="molecule type" value="Genomic_DNA"/>
</dbReference>
<keyword evidence="3" id="KW-1185">Reference proteome</keyword>
<evidence type="ECO:0000256" key="1">
    <source>
        <dbReference type="SAM" id="MobiDB-lite"/>
    </source>
</evidence>
<name>A0AAQ4E8C5_AMBAM</name>
<organism evidence="2 3">
    <name type="scientific">Amblyomma americanum</name>
    <name type="common">Lone star tick</name>
    <dbReference type="NCBI Taxonomy" id="6943"/>
    <lineage>
        <taxon>Eukaryota</taxon>
        <taxon>Metazoa</taxon>
        <taxon>Ecdysozoa</taxon>
        <taxon>Arthropoda</taxon>
        <taxon>Chelicerata</taxon>
        <taxon>Arachnida</taxon>
        <taxon>Acari</taxon>
        <taxon>Parasitiformes</taxon>
        <taxon>Ixodida</taxon>
        <taxon>Ixodoidea</taxon>
        <taxon>Ixodidae</taxon>
        <taxon>Amblyomminae</taxon>
        <taxon>Amblyomma</taxon>
    </lineage>
</organism>
<feature type="region of interest" description="Disordered" evidence="1">
    <location>
        <begin position="168"/>
        <end position="198"/>
    </location>
</feature>
<sequence length="198" mass="23165">MLKFVAKNLTEKFVVMPKVMLSKFLEVDQIKSEMRKMQEENCRLKKEVHRRDEFMRENGLELSGAAAGLVIQQASEPFEDTSVLQEQQQNTCLPNSSQMQAQDAMLRKMLRDAWKEVKGRKHNRRPAEEEHAWLSEKALSVDKLRARFMTHTTETEDWQHDLKADDVESLEPDSTEHHEKAINRLKRGIREGHLEDPD</sequence>
<comment type="caution">
    <text evidence="2">The sequence shown here is derived from an EMBL/GenBank/DDBJ whole genome shotgun (WGS) entry which is preliminary data.</text>
</comment>
<reference evidence="2 3" key="1">
    <citation type="journal article" date="2023" name="Arcadia Sci">
        <title>De novo assembly of a long-read Amblyomma americanum tick genome.</title>
        <authorList>
            <person name="Chou S."/>
            <person name="Poskanzer K.E."/>
            <person name="Rollins M."/>
            <person name="Thuy-Boun P.S."/>
        </authorList>
    </citation>
    <scope>NUCLEOTIDE SEQUENCE [LARGE SCALE GENOMIC DNA]</scope>
    <source>
        <strain evidence="2">F_SG_1</strain>
        <tissue evidence="2">Salivary glands</tissue>
    </source>
</reference>
<dbReference type="Proteomes" id="UP001321473">
    <property type="component" value="Unassembled WGS sequence"/>
</dbReference>
<evidence type="ECO:0000313" key="3">
    <source>
        <dbReference type="Proteomes" id="UP001321473"/>
    </source>
</evidence>
<gene>
    <name evidence="2" type="ORF">V5799_025875</name>
</gene>
<evidence type="ECO:0000313" key="2">
    <source>
        <dbReference type="EMBL" id="KAK8770882.1"/>
    </source>
</evidence>
<feature type="compositionally biased region" description="Basic and acidic residues" evidence="1">
    <location>
        <begin position="174"/>
        <end position="198"/>
    </location>
</feature>
<protein>
    <submittedName>
        <fullName evidence="2">Uncharacterized protein</fullName>
    </submittedName>
</protein>
<proteinExistence type="predicted"/>
<dbReference type="AlphaFoldDB" id="A0AAQ4E8C5"/>
<accession>A0AAQ4E8C5</accession>